<dbReference type="Proteomes" id="UP001057402">
    <property type="component" value="Chromosome 7"/>
</dbReference>
<dbReference type="EMBL" id="CM042886">
    <property type="protein sequence ID" value="KAI4341620.1"/>
    <property type="molecule type" value="Genomic_DNA"/>
</dbReference>
<keyword evidence="2" id="KW-1185">Reference proteome</keyword>
<reference evidence="2" key="1">
    <citation type="journal article" date="2023" name="Front. Plant Sci.">
        <title>Chromosomal-level genome assembly of Melastoma candidum provides insights into trichome evolution.</title>
        <authorList>
            <person name="Zhong Y."/>
            <person name="Wu W."/>
            <person name="Sun C."/>
            <person name="Zou P."/>
            <person name="Liu Y."/>
            <person name="Dai S."/>
            <person name="Zhou R."/>
        </authorList>
    </citation>
    <scope>NUCLEOTIDE SEQUENCE [LARGE SCALE GENOMIC DNA]</scope>
</reference>
<sequence>MDRRCPRENVSRGSERKLAFDCVNSALVKVTGCCGSSWSLINRPYVESETGWIENFGLEMDCVGRDIELKLLGELVDEAVKEDLTGRL</sequence>
<gene>
    <name evidence="1" type="ORF">MLD38_026320</name>
</gene>
<protein>
    <submittedName>
        <fullName evidence="1">Uncharacterized protein</fullName>
    </submittedName>
</protein>
<organism evidence="1 2">
    <name type="scientific">Melastoma candidum</name>
    <dbReference type="NCBI Taxonomy" id="119954"/>
    <lineage>
        <taxon>Eukaryota</taxon>
        <taxon>Viridiplantae</taxon>
        <taxon>Streptophyta</taxon>
        <taxon>Embryophyta</taxon>
        <taxon>Tracheophyta</taxon>
        <taxon>Spermatophyta</taxon>
        <taxon>Magnoliopsida</taxon>
        <taxon>eudicotyledons</taxon>
        <taxon>Gunneridae</taxon>
        <taxon>Pentapetalae</taxon>
        <taxon>rosids</taxon>
        <taxon>malvids</taxon>
        <taxon>Myrtales</taxon>
        <taxon>Melastomataceae</taxon>
        <taxon>Melastomatoideae</taxon>
        <taxon>Melastomateae</taxon>
        <taxon>Melastoma</taxon>
    </lineage>
</organism>
<evidence type="ECO:0000313" key="2">
    <source>
        <dbReference type="Proteomes" id="UP001057402"/>
    </source>
</evidence>
<comment type="caution">
    <text evidence="1">The sequence shown here is derived from an EMBL/GenBank/DDBJ whole genome shotgun (WGS) entry which is preliminary data.</text>
</comment>
<evidence type="ECO:0000313" key="1">
    <source>
        <dbReference type="EMBL" id="KAI4341620.1"/>
    </source>
</evidence>
<proteinExistence type="predicted"/>
<accession>A0ACB9NY76</accession>
<name>A0ACB9NY76_9MYRT</name>